<organism evidence="3 4">
    <name type="scientific">Pedobacter metabolipauper</name>
    <dbReference type="NCBI Taxonomy" id="425513"/>
    <lineage>
        <taxon>Bacteria</taxon>
        <taxon>Pseudomonadati</taxon>
        <taxon>Bacteroidota</taxon>
        <taxon>Sphingobacteriia</taxon>
        <taxon>Sphingobacteriales</taxon>
        <taxon>Sphingobacteriaceae</taxon>
        <taxon>Pedobacter</taxon>
    </lineage>
</organism>
<accession>A0A4R6SUU4</accession>
<feature type="domain" description="DUF4397" evidence="2">
    <location>
        <begin position="40"/>
        <end position="153"/>
    </location>
</feature>
<protein>
    <submittedName>
        <fullName evidence="3">Uncharacterized protein DUF4397</fullName>
    </submittedName>
</protein>
<keyword evidence="4" id="KW-1185">Reference proteome</keyword>
<dbReference type="Proteomes" id="UP000295620">
    <property type="component" value="Unassembled WGS sequence"/>
</dbReference>
<sequence>MNISTNFKSTAKMLIAALTLSAVMISCTKNDEYYQQPISGLSVIHASPTTELLDFYVDNTKANTADFAYTNKIDYLNLYSGNRRLSISKKGTTTSVISEMFNLDPQFGYSLFVIDRFEAAKFLLLKDDLTAPAAGKARVRFVNLSPDAAALNLNIAGKDTDLFTNKLFKEYSTFEPIDAADNVTFNVKGADGTVETKIENVKIESGKIYTIWVKGLKAATDDKKLGVAVFTHK</sequence>
<reference evidence="3 4" key="1">
    <citation type="submission" date="2019-03" db="EMBL/GenBank/DDBJ databases">
        <title>Genomic Encyclopedia of Archaeal and Bacterial Type Strains, Phase II (KMG-II): from individual species to whole genera.</title>
        <authorList>
            <person name="Goeker M."/>
        </authorList>
    </citation>
    <scope>NUCLEOTIDE SEQUENCE [LARGE SCALE GENOMIC DNA]</scope>
    <source>
        <strain evidence="3 4">DSM 19035</strain>
    </source>
</reference>
<dbReference type="OrthoDB" id="9792011at2"/>
<evidence type="ECO:0000259" key="2">
    <source>
        <dbReference type="Pfam" id="PF14344"/>
    </source>
</evidence>
<feature type="signal peptide" evidence="1">
    <location>
        <begin position="1"/>
        <end position="28"/>
    </location>
</feature>
<gene>
    <name evidence="3" type="ORF">ATK78_1676</name>
</gene>
<keyword evidence="1" id="KW-0732">Signal</keyword>
<dbReference type="InterPro" id="IPR025510">
    <property type="entry name" value="DUF4397"/>
</dbReference>
<feature type="chain" id="PRO_5020813692" evidence="1">
    <location>
        <begin position="29"/>
        <end position="233"/>
    </location>
</feature>
<proteinExistence type="predicted"/>
<evidence type="ECO:0000313" key="3">
    <source>
        <dbReference type="EMBL" id="TDQ09520.1"/>
    </source>
</evidence>
<dbReference type="AlphaFoldDB" id="A0A4R6SUU4"/>
<evidence type="ECO:0000256" key="1">
    <source>
        <dbReference type="SAM" id="SignalP"/>
    </source>
</evidence>
<dbReference type="RefSeq" id="WP_133575596.1">
    <property type="nucleotide sequence ID" value="NZ_SNYC01000004.1"/>
</dbReference>
<evidence type="ECO:0000313" key="4">
    <source>
        <dbReference type="Proteomes" id="UP000295620"/>
    </source>
</evidence>
<comment type="caution">
    <text evidence="3">The sequence shown here is derived from an EMBL/GenBank/DDBJ whole genome shotgun (WGS) entry which is preliminary data.</text>
</comment>
<dbReference type="EMBL" id="SNYC01000004">
    <property type="protein sequence ID" value="TDQ09520.1"/>
    <property type="molecule type" value="Genomic_DNA"/>
</dbReference>
<dbReference type="Pfam" id="PF14344">
    <property type="entry name" value="DUF4397"/>
    <property type="match status" value="1"/>
</dbReference>
<name>A0A4R6SUU4_9SPHI</name>